<dbReference type="PANTHER" id="PTHR37461">
    <property type="entry name" value="ANTI-SIGMA-K FACTOR RSKA"/>
    <property type="match status" value="1"/>
</dbReference>
<dbReference type="Proteomes" id="UP000223606">
    <property type="component" value="Chromosome 1"/>
</dbReference>
<dbReference type="InterPro" id="IPR051474">
    <property type="entry name" value="Anti-sigma-K/W_factor"/>
</dbReference>
<proteinExistence type="predicted"/>
<dbReference type="RefSeq" id="WP_099555702.1">
    <property type="nucleotide sequence ID" value="NZ_LT960614.1"/>
</dbReference>
<name>A0A2C9D4P8_9HYPH</name>
<evidence type="ECO:0000313" key="4">
    <source>
        <dbReference type="EMBL" id="SON55149.1"/>
    </source>
</evidence>
<dbReference type="OrthoDB" id="9816387at2"/>
<dbReference type="GO" id="GO:0006417">
    <property type="term" value="P:regulation of translation"/>
    <property type="evidence" value="ECO:0007669"/>
    <property type="project" value="TreeGrafter"/>
</dbReference>
<organism evidence="4 5">
    <name type="scientific">Hartmannibacter diazotrophicus</name>
    <dbReference type="NCBI Taxonomy" id="1482074"/>
    <lineage>
        <taxon>Bacteria</taxon>
        <taxon>Pseudomonadati</taxon>
        <taxon>Pseudomonadota</taxon>
        <taxon>Alphaproteobacteria</taxon>
        <taxon>Hyphomicrobiales</taxon>
        <taxon>Pleomorphomonadaceae</taxon>
        <taxon>Hartmannibacter</taxon>
    </lineage>
</organism>
<keyword evidence="2" id="KW-0812">Transmembrane</keyword>
<keyword evidence="2" id="KW-0472">Membrane</keyword>
<feature type="region of interest" description="Disordered" evidence="1">
    <location>
        <begin position="212"/>
        <end position="235"/>
    </location>
</feature>
<evidence type="ECO:0000256" key="1">
    <source>
        <dbReference type="SAM" id="MobiDB-lite"/>
    </source>
</evidence>
<keyword evidence="5" id="KW-1185">Reference proteome</keyword>
<dbReference type="InterPro" id="IPR018764">
    <property type="entry name" value="RskA_C"/>
</dbReference>
<dbReference type="Pfam" id="PF10099">
    <property type="entry name" value="RskA_C"/>
    <property type="match status" value="1"/>
</dbReference>
<dbReference type="EMBL" id="LT960614">
    <property type="protein sequence ID" value="SON55149.1"/>
    <property type="molecule type" value="Genomic_DNA"/>
</dbReference>
<dbReference type="AlphaFoldDB" id="A0A2C9D4P8"/>
<gene>
    <name evidence="4" type="ORF">HDIA_1608</name>
</gene>
<evidence type="ECO:0000256" key="2">
    <source>
        <dbReference type="SAM" id="Phobius"/>
    </source>
</evidence>
<dbReference type="PANTHER" id="PTHR37461:SF1">
    <property type="entry name" value="ANTI-SIGMA-K FACTOR RSKA"/>
    <property type="match status" value="1"/>
</dbReference>
<evidence type="ECO:0000313" key="5">
    <source>
        <dbReference type="Proteomes" id="UP000223606"/>
    </source>
</evidence>
<dbReference type="GO" id="GO:0016989">
    <property type="term" value="F:sigma factor antagonist activity"/>
    <property type="evidence" value="ECO:0007669"/>
    <property type="project" value="TreeGrafter"/>
</dbReference>
<sequence>MTIPENDVPRLADEYVLGLLDPAEAADLEREMAADARLRDAVAASRDRFLPLDESVEPKAAGEELWDRIAANLPQRDATRATATDRAPANDNRQPVWRSLAMASMAACLLLAVGLGWTLTTKPEPVVIAVLVNAAGEPQAIVEDYGNERASVSVLADIQVPDGRTMQVWTLPDQDTGPVSLGLLKGDGSSILKGPALPRPHDAQLYEITLEQAGGSPTGRPTGPVLAKGLARMPR</sequence>
<accession>A0A2C9D4P8</accession>
<dbReference type="KEGG" id="hdi:HDIA_1608"/>
<protein>
    <submittedName>
        <fullName evidence="4">Putative anti-sigmaE protein</fullName>
    </submittedName>
</protein>
<dbReference type="GO" id="GO:0005886">
    <property type="term" value="C:plasma membrane"/>
    <property type="evidence" value="ECO:0007669"/>
    <property type="project" value="InterPro"/>
</dbReference>
<feature type="transmembrane region" description="Helical" evidence="2">
    <location>
        <begin position="100"/>
        <end position="119"/>
    </location>
</feature>
<feature type="domain" description="Anti-sigma K factor RskA C-terminal" evidence="3">
    <location>
        <begin position="102"/>
        <end position="225"/>
    </location>
</feature>
<keyword evidence="2" id="KW-1133">Transmembrane helix</keyword>
<reference evidence="5" key="1">
    <citation type="submission" date="2017-09" db="EMBL/GenBank/DDBJ databases">
        <title>Genome sequence of Nannocystis excedens DSM 71.</title>
        <authorList>
            <person name="Blom J."/>
        </authorList>
    </citation>
    <scope>NUCLEOTIDE SEQUENCE [LARGE SCALE GENOMIC DNA]</scope>
    <source>
        <strain evidence="5">type strain: E19</strain>
    </source>
</reference>
<evidence type="ECO:0000259" key="3">
    <source>
        <dbReference type="Pfam" id="PF10099"/>
    </source>
</evidence>